<comment type="caution">
    <text evidence="3">The sequence shown here is derived from an EMBL/GenBank/DDBJ whole genome shotgun (WGS) entry which is preliminary data.</text>
</comment>
<keyword evidence="1" id="KW-1133">Transmembrane helix</keyword>
<accession>A0AAE3MLY9</accession>
<name>A0AAE3MLY9_9FLAO</name>
<evidence type="ECO:0000256" key="2">
    <source>
        <dbReference type="SAM" id="SignalP"/>
    </source>
</evidence>
<organism evidence="3 4">
    <name type="scientific">Lentiprolixibacter aurantiacus</name>
    <dbReference type="NCBI Taxonomy" id="2993939"/>
    <lineage>
        <taxon>Bacteria</taxon>
        <taxon>Pseudomonadati</taxon>
        <taxon>Bacteroidota</taxon>
        <taxon>Flavobacteriia</taxon>
        <taxon>Flavobacteriales</taxon>
        <taxon>Flavobacteriaceae</taxon>
        <taxon>Lentiprolixibacter</taxon>
    </lineage>
</organism>
<dbReference type="Proteomes" id="UP001207116">
    <property type="component" value="Unassembled WGS sequence"/>
</dbReference>
<evidence type="ECO:0000313" key="3">
    <source>
        <dbReference type="EMBL" id="MCX2719633.1"/>
    </source>
</evidence>
<keyword evidence="1" id="KW-0472">Membrane</keyword>
<gene>
    <name evidence="3" type="ORF">OO016_08465</name>
</gene>
<protein>
    <submittedName>
        <fullName evidence="3">Uncharacterized protein</fullName>
    </submittedName>
</protein>
<feature type="transmembrane region" description="Helical" evidence="1">
    <location>
        <begin position="125"/>
        <end position="148"/>
    </location>
</feature>
<evidence type="ECO:0000313" key="4">
    <source>
        <dbReference type="Proteomes" id="UP001207116"/>
    </source>
</evidence>
<reference evidence="3" key="1">
    <citation type="submission" date="2022-11" db="EMBL/GenBank/DDBJ databases">
        <title>The characterization of three novel Bacteroidetes species and genomic analysis of their roles in tidal elemental geochemical cycles.</title>
        <authorList>
            <person name="Ma K.-J."/>
        </authorList>
    </citation>
    <scope>NUCLEOTIDE SEQUENCE</scope>
    <source>
        <strain evidence="3">M415</strain>
    </source>
</reference>
<keyword evidence="1" id="KW-0812">Transmembrane</keyword>
<proteinExistence type="predicted"/>
<sequence length="152" mass="17230">MKQLKHSLKFMMILSTLLLMQSCYVSKPVSASELRYSYRSSSISMGKTSKPVKIIYDSNKYIFRYLINVDGTIYGVAGKESKTAKLLSKQIVNSKSFINSRLIRRNEIAILLTEEQANEVYPHSYIKSVIVALPIAFGVAYGLFYLTIINNI</sequence>
<dbReference type="RefSeq" id="WP_266012412.1">
    <property type="nucleotide sequence ID" value="NZ_JAPFQP010000002.1"/>
</dbReference>
<evidence type="ECO:0000256" key="1">
    <source>
        <dbReference type="SAM" id="Phobius"/>
    </source>
</evidence>
<keyword evidence="4" id="KW-1185">Reference proteome</keyword>
<dbReference type="EMBL" id="JAPFQP010000002">
    <property type="protein sequence ID" value="MCX2719633.1"/>
    <property type="molecule type" value="Genomic_DNA"/>
</dbReference>
<dbReference type="PROSITE" id="PS51257">
    <property type="entry name" value="PROKAR_LIPOPROTEIN"/>
    <property type="match status" value="1"/>
</dbReference>
<feature type="chain" id="PRO_5042210164" evidence="2">
    <location>
        <begin position="32"/>
        <end position="152"/>
    </location>
</feature>
<dbReference type="AlphaFoldDB" id="A0AAE3MLY9"/>
<keyword evidence="2" id="KW-0732">Signal</keyword>
<feature type="signal peptide" evidence="2">
    <location>
        <begin position="1"/>
        <end position="31"/>
    </location>
</feature>